<evidence type="ECO:0000256" key="7">
    <source>
        <dbReference type="ARBA" id="ARBA00022927"/>
    </source>
</evidence>
<dbReference type="PROSITE" id="PS51257">
    <property type="entry name" value="PROKAR_LIPOPROTEIN"/>
    <property type="match status" value="1"/>
</dbReference>
<evidence type="ECO:0000256" key="2">
    <source>
        <dbReference type="ARBA" id="ARBA00009696"/>
    </source>
</evidence>
<evidence type="ECO:0000256" key="6">
    <source>
        <dbReference type="ARBA" id="ARBA00022729"/>
    </source>
</evidence>
<evidence type="ECO:0000256" key="10">
    <source>
        <dbReference type="ARBA" id="ARBA00023186"/>
    </source>
</evidence>
<keyword evidence="12 14" id="KW-0449">Lipoprotein</keyword>
<keyword evidence="11" id="KW-0998">Cell outer membrane</keyword>
<proteinExistence type="inferred from homology"/>
<keyword evidence="8" id="KW-0472">Membrane</keyword>
<keyword evidence="10" id="KW-0143">Chaperone</keyword>
<dbReference type="Proteomes" id="UP001208935">
    <property type="component" value="Unassembled WGS sequence"/>
</dbReference>
<dbReference type="InterPro" id="IPR004565">
    <property type="entry name" value="OM_lipoprot_LolB"/>
</dbReference>
<evidence type="ECO:0000256" key="4">
    <source>
        <dbReference type="ARBA" id="ARBA00016202"/>
    </source>
</evidence>
<evidence type="ECO:0000256" key="3">
    <source>
        <dbReference type="ARBA" id="ARBA00011245"/>
    </source>
</evidence>
<evidence type="ECO:0000256" key="9">
    <source>
        <dbReference type="ARBA" id="ARBA00023139"/>
    </source>
</evidence>
<name>A0ABT3KNF3_9BURK</name>
<comment type="caution">
    <text evidence="14">The sequence shown here is derived from an EMBL/GenBank/DDBJ whole genome shotgun (WGS) entry which is preliminary data.</text>
</comment>
<reference evidence="15" key="1">
    <citation type="submission" date="2023-07" db="EMBL/GenBank/DDBJ databases">
        <title>Verminephrobacter genomes.</title>
        <authorList>
            <person name="Lund M.B."/>
        </authorList>
    </citation>
    <scope>NUCLEOTIDE SEQUENCE [LARGE SCALE GENOMIC DNA]</scope>
    <source>
        <strain evidence="15">AtM5-05</strain>
    </source>
</reference>
<sequence>MPHRLRWKFWPALCLLWLAGCAQLTPGPAAREDAWSGRIALQVQSPSAQSFSALFELHGNARSGGLVLLSPLGNRLAQLDWRDGHAQLRSARETRSSDSLDALLQDVTGTRIPVAALFSWLKGNPATVAGWQADLSGIAEGRLSARLDDPAAQASLRIVLTR</sequence>
<evidence type="ECO:0000256" key="8">
    <source>
        <dbReference type="ARBA" id="ARBA00023136"/>
    </source>
</evidence>
<keyword evidence="15" id="KW-1185">Reference proteome</keyword>
<evidence type="ECO:0000313" key="14">
    <source>
        <dbReference type="EMBL" id="MCW5319848.1"/>
    </source>
</evidence>
<protein>
    <recommendedName>
        <fullName evidence="4">Outer-membrane lipoprotein LolB</fullName>
    </recommendedName>
</protein>
<dbReference type="InterPro" id="IPR029046">
    <property type="entry name" value="LolA/LolB/LppX"/>
</dbReference>
<dbReference type="Gene3D" id="2.50.20.10">
    <property type="entry name" value="Lipoprotein localisation LolA/LolB/LppX"/>
    <property type="match status" value="1"/>
</dbReference>
<keyword evidence="6 13" id="KW-0732">Signal</keyword>
<keyword evidence="5" id="KW-0813">Transport</keyword>
<feature type="chain" id="PRO_5045996536" description="Outer-membrane lipoprotein LolB" evidence="13">
    <location>
        <begin position="25"/>
        <end position="162"/>
    </location>
</feature>
<accession>A0ABT3KNF3</accession>
<comment type="subcellular location">
    <subcellularLocation>
        <location evidence="1">Cell outer membrane</location>
        <topology evidence="1">Lipid-anchor</topology>
    </subcellularLocation>
</comment>
<evidence type="ECO:0000256" key="12">
    <source>
        <dbReference type="ARBA" id="ARBA00023288"/>
    </source>
</evidence>
<evidence type="ECO:0000256" key="5">
    <source>
        <dbReference type="ARBA" id="ARBA00022448"/>
    </source>
</evidence>
<feature type="signal peptide" evidence="13">
    <location>
        <begin position="1"/>
        <end position="24"/>
    </location>
</feature>
<gene>
    <name evidence="14" type="ORF">D5039_01270</name>
</gene>
<dbReference type="EMBL" id="QZCW01000001">
    <property type="protein sequence ID" value="MCW5319848.1"/>
    <property type="molecule type" value="Genomic_DNA"/>
</dbReference>
<keyword evidence="7" id="KW-0653">Protein transport</keyword>
<evidence type="ECO:0000256" key="1">
    <source>
        <dbReference type="ARBA" id="ARBA00004459"/>
    </source>
</evidence>
<evidence type="ECO:0000313" key="15">
    <source>
        <dbReference type="Proteomes" id="UP001208935"/>
    </source>
</evidence>
<evidence type="ECO:0000256" key="13">
    <source>
        <dbReference type="SAM" id="SignalP"/>
    </source>
</evidence>
<keyword evidence="9" id="KW-0564">Palmitate</keyword>
<dbReference type="Pfam" id="PF03550">
    <property type="entry name" value="LolB"/>
    <property type="match status" value="1"/>
</dbReference>
<organism evidence="14 15">
    <name type="scientific">Verminephrobacter aporrectodeae subsp. tuberculatae</name>
    <dbReference type="NCBI Taxonomy" id="1110392"/>
    <lineage>
        <taxon>Bacteria</taxon>
        <taxon>Pseudomonadati</taxon>
        <taxon>Pseudomonadota</taxon>
        <taxon>Betaproteobacteria</taxon>
        <taxon>Burkholderiales</taxon>
        <taxon>Comamonadaceae</taxon>
        <taxon>Verminephrobacter</taxon>
    </lineage>
</organism>
<evidence type="ECO:0000256" key="11">
    <source>
        <dbReference type="ARBA" id="ARBA00023237"/>
    </source>
</evidence>
<dbReference type="SUPFAM" id="SSF89392">
    <property type="entry name" value="Prokaryotic lipoproteins and lipoprotein localization factors"/>
    <property type="match status" value="1"/>
</dbReference>
<comment type="subunit">
    <text evidence="3">Monomer.</text>
</comment>
<comment type="similarity">
    <text evidence="2">Belongs to the LolB family.</text>
</comment>